<name>A0A0B4CS82_9CAUL</name>
<dbReference type="EMBL" id="JWSY01000008">
    <property type="protein sequence ID" value="KIC59247.1"/>
    <property type="molecule type" value="Genomic_DNA"/>
</dbReference>
<comment type="caution">
    <text evidence="1">The sequence shown here is derived from an EMBL/GenBank/DDBJ whole genome shotgun (WGS) entry which is preliminary data.</text>
</comment>
<gene>
    <name evidence="1" type="ORF">RM53_05790</name>
</gene>
<protein>
    <recommendedName>
        <fullName evidence="3">DUF177 domain-containing protein</fullName>
    </recommendedName>
</protein>
<dbReference type="STRING" id="172043.RM53_05790"/>
<dbReference type="AlphaFoldDB" id="A0A0B4CS82"/>
<dbReference type="RefSeq" id="WP_039245129.1">
    <property type="nucleotide sequence ID" value="NZ_JWSY01000008.1"/>
</dbReference>
<sequence>MSVTLPYSETVRVNQIGAGLSRRLEPDAETRKRIARSLDLQGLDDFAVDLEIKPTPSTSEWTMKGRVTAHAVQTCGLTLEPLPVDVDRRFSIQLVEAKPEETDEIEVTLDEEDADVIEDGKIDLGQYAVEQLVLSLDPFPRKPGAEFVQPEEPAEISPFAALKALKAKDDQG</sequence>
<organism evidence="1 2">
    <name type="scientific">Brevundimonas nasdae</name>
    <dbReference type="NCBI Taxonomy" id="172043"/>
    <lineage>
        <taxon>Bacteria</taxon>
        <taxon>Pseudomonadati</taxon>
        <taxon>Pseudomonadota</taxon>
        <taxon>Alphaproteobacteria</taxon>
        <taxon>Caulobacterales</taxon>
        <taxon>Caulobacteraceae</taxon>
        <taxon>Brevundimonas</taxon>
    </lineage>
</organism>
<proteinExistence type="predicted"/>
<accession>A0A0B4CS82</accession>
<evidence type="ECO:0000313" key="1">
    <source>
        <dbReference type="EMBL" id="KIC59247.1"/>
    </source>
</evidence>
<dbReference type="Pfam" id="PF02620">
    <property type="entry name" value="YceD"/>
    <property type="match status" value="1"/>
</dbReference>
<evidence type="ECO:0000313" key="2">
    <source>
        <dbReference type="Proteomes" id="UP000031166"/>
    </source>
</evidence>
<evidence type="ECO:0008006" key="3">
    <source>
        <dbReference type="Google" id="ProtNLM"/>
    </source>
</evidence>
<dbReference type="Proteomes" id="UP000031166">
    <property type="component" value="Unassembled WGS sequence"/>
</dbReference>
<reference evidence="1 2" key="1">
    <citation type="submission" date="2014-12" db="EMBL/GenBank/DDBJ databases">
        <title>Genome sequencing of Brevundimonas nasdae TPW30.</title>
        <authorList>
            <person name="Tan P.W."/>
            <person name="Chan K.-G."/>
        </authorList>
    </citation>
    <scope>NUCLEOTIDE SEQUENCE [LARGE SCALE GENOMIC DNA]</scope>
    <source>
        <strain evidence="1 2">TPW30</strain>
    </source>
</reference>
<dbReference type="InterPro" id="IPR003772">
    <property type="entry name" value="YceD"/>
</dbReference>